<evidence type="ECO:0000313" key="5">
    <source>
        <dbReference type="Proteomes" id="UP000255355"/>
    </source>
</evidence>
<sequence length="480" mass="52748">MDRPGGGDPAARMAQAAQRLVDALVERGASRVSEIHHAFPREVRAGLARIERTDERPVPGLQRMDLDAHPGHNTAAERPERGADDHRTAFRSDCVRWEGYKPCPEQKKQRLPDCSGCNRYEPGESVLDVQAMPYDPSILESAERVGIVEMGGLGSILRTTAISDALRQMNPQVGITWFTHRRGADLLRYVPGVVAVDTTRLTRADYMDIVPDLDALLNFELSDSARDIVAGSRHVGGFALNPQGKFQGVMPHAQGIQRLQIDDAYRKANESTMQEILMESVGLGHMEPRYDIRLTDQNYERAESVLRDIFGGNRPDDLIGLNIGTSEKGSLRRWPAESHAALAGRLADRFPDKGIVILSGPEDSAVRNRVISALPRYDNIAVLPTVDVGDFMAVLDRSRLVVTGDTFGMHAARAQDTPTLALAGPMPHRELELSPKDELIGPKLGCSPCYHRCSQPIAGLCMQDISVDEVATKAVRMLDS</sequence>
<dbReference type="InterPro" id="IPR002201">
    <property type="entry name" value="Glyco_trans_9"/>
</dbReference>
<dbReference type="OrthoDB" id="4559340at2"/>
<feature type="compositionally biased region" description="Basic and acidic residues" evidence="3">
    <location>
        <begin position="64"/>
        <end position="84"/>
    </location>
</feature>
<dbReference type="RefSeq" id="WP_084520191.1">
    <property type="nucleotide sequence ID" value="NZ_QQAZ01000022.1"/>
</dbReference>
<evidence type="ECO:0000256" key="3">
    <source>
        <dbReference type="SAM" id="MobiDB-lite"/>
    </source>
</evidence>
<keyword evidence="1" id="KW-0328">Glycosyltransferase</keyword>
<keyword evidence="5" id="KW-1185">Reference proteome</keyword>
<dbReference type="EMBL" id="QQAZ01000022">
    <property type="protein sequence ID" value="RDI43332.1"/>
    <property type="molecule type" value="Genomic_DNA"/>
</dbReference>
<accession>A0A370GHS6</accession>
<evidence type="ECO:0000313" key="4">
    <source>
        <dbReference type="EMBL" id="RDI43332.1"/>
    </source>
</evidence>
<evidence type="ECO:0000256" key="2">
    <source>
        <dbReference type="ARBA" id="ARBA00022679"/>
    </source>
</evidence>
<dbReference type="GO" id="GO:0005829">
    <property type="term" value="C:cytosol"/>
    <property type="evidence" value="ECO:0007669"/>
    <property type="project" value="TreeGrafter"/>
</dbReference>
<dbReference type="STRING" id="1210089.GCA_001613165_06199"/>
<protein>
    <submittedName>
        <fullName evidence="4">ADP-heptose:LPS heptosyltransferase</fullName>
    </submittedName>
</protein>
<keyword evidence="2 4" id="KW-0808">Transferase</keyword>
<dbReference type="GO" id="GO:0009244">
    <property type="term" value="P:lipopolysaccharide core region biosynthetic process"/>
    <property type="evidence" value="ECO:0007669"/>
    <property type="project" value="TreeGrafter"/>
</dbReference>
<dbReference type="Pfam" id="PF01075">
    <property type="entry name" value="Glyco_transf_9"/>
    <property type="match status" value="1"/>
</dbReference>
<dbReference type="SUPFAM" id="SSF53756">
    <property type="entry name" value="UDP-Glycosyltransferase/glycogen phosphorylase"/>
    <property type="match status" value="1"/>
</dbReference>
<proteinExistence type="predicted"/>
<dbReference type="Gene3D" id="3.40.50.2000">
    <property type="entry name" value="Glycogen Phosphorylase B"/>
    <property type="match status" value="2"/>
</dbReference>
<dbReference type="PANTHER" id="PTHR30160">
    <property type="entry name" value="TETRAACYLDISACCHARIDE 4'-KINASE-RELATED"/>
    <property type="match status" value="1"/>
</dbReference>
<name>A0A370GHS6_9NOCA</name>
<dbReference type="AlphaFoldDB" id="A0A370GHS6"/>
<feature type="region of interest" description="Disordered" evidence="3">
    <location>
        <begin position="60"/>
        <end position="84"/>
    </location>
</feature>
<dbReference type="PANTHER" id="PTHR30160:SF7">
    <property type="entry name" value="ADP-HEPTOSE--LPS HEPTOSYLTRANSFERASE 2"/>
    <property type="match status" value="1"/>
</dbReference>
<comment type="caution">
    <text evidence="4">The sequence shown here is derived from an EMBL/GenBank/DDBJ whole genome shotgun (WGS) entry which is preliminary data.</text>
</comment>
<dbReference type="Proteomes" id="UP000255355">
    <property type="component" value="Unassembled WGS sequence"/>
</dbReference>
<reference evidence="4 5" key="1">
    <citation type="submission" date="2018-07" db="EMBL/GenBank/DDBJ databases">
        <title>Genomic Encyclopedia of Type Strains, Phase IV (KMG-IV): sequencing the most valuable type-strain genomes for metagenomic binning, comparative biology and taxonomic classification.</title>
        <authorList>
            <person name="Goeker M."/>
        </authorList>
    </citation>
    <scope>NUCLEOTIDE SEQUENCE [LARGE SCALE GENOMIC DNA]</scope>
    <source>
        <strain evidence="4 5">DSM 44952</strain>
    </source>
</reference>
<organism evidence="4 5">
    <name type="scientific">Nocardia mexicana</name>
    <dbReference type="NCBI Taxonomy" id="279262"/>
    <lineage>
        <taxon>Bacteria</taxon>
        <taxon>Bacillati</taxon>
        <taxon>Actinomycetota</taxon>
        <taxon>Actinomycetes</taxon>
        <taxon>Mycobacteriales</taxon>
        <taxon>Nocardiaceae</taxon>
        <taxon>Nocardia</taxon>
    </lineage>
</organism>
<dbReference type="InterPro" id="IPR051199">
    <property type="entry name" value="LPS_LOS_Heptosyltrfase"/>
</dbReference>
<dbReference type="GO" id="GO:0008713">
    <property type="term" value="F:ADP-heptose-lipopolysaccharide heptosyltransferase activity"/>
    <property type="evidence" value="ECO:0007669"/>
    <property type="project" value="TreeGrafter"/>
</dbReference>
<evidence type="ECO:0000256" key="1">
    <source>
        <dbReference type="ARBA" id="ARBA00022676"/>
    </source>
</evidence>
<gene>
    <name evidence="4" type="ORF">DFR68_12295</name>
</gene>
<dbReference type="CDD" id="cd03789">
    <property type="entry name" value="GT9_LPS_heptosyltransferase"/>
    <property type="match status" value="1"/>
</dbReference>